<name>A0AAD9TS12_9ROSI</name>
<feature type="domain" description="Reverse transcriptase" evidence="1">
    <location>
        <begin position="3"/>
        <end position="103"/>
    </location>
</feature>
<dbReference type="InterPro" id="IPR052343">
    <property type="entry name" value="Retrotransposon-Effector_Assoc"/>
</dbReference>
<dbReference type="AlphaFoldDB" id="A0AAD9TS12"/>
<sequence>MADYRSISLCNITYKIVATTHANMLRDVMSEVISDNQSAFILGRLILNSTIIGFKSLHALKRRKRKNGSMALKLDLSKAYDRVEWRFVTRMMETMGFSDKWVDRI</sequence>
<proteinExistence type="predicted"/>
<evidence type="ECO:0000259" key="1">
    <source>
        <dbReference type="Pfam" id="PF00078"/>
    </source>
</evidence>
<dbReference type="PANTHER" id="PTHR46890:SF48">
    <property type="entry name" value="RNA-DIRECTED DNA POLYMERASE"/>
    <property type="match status" value="1"/>
</dbReference>
<dbReference type="EMBL" id="JANJYI010000007">
    <property type="protein sequence ID" value="KAK2641180.1"/>
    <property type="molecule type" value="Genomic_DNA"/>
</dbReference>
<dbReference type="Pfam" id="PF00078">
    <property type="entry name" value="RVT_1"/>
    <property type="match status" value="1"/>
</dbReference>
<reference evidence="2" key="1">
    <citation type="journal article" date="2023" name="Plant J.">
        <title>Genome sequences and population genomics provide insights into the demographic history, inbreeding, and mutation load of two 'living fossil' tree species of Dipteronia.</title>
        <authorList>
            <person name="Feng Y."/>
            <person name="Comes H.P."/>
            <person name="Chen J."/>
            <person name="Zhu S."/>
            <person name="Lu R."/>
            <person name="Zhang X."/>
            <person name="Li P."/>
            <person name="Qiu J."/>
            <person name="Olsen K.M."/>
            <person name="Qiu Y."/>
        </authorList>
    </citation>
    <scope>NUCLEOTIDE SEQUENCE</scope>
    <source>
        <strain evidence="2">KIB01</strain>
    </source>
</reference>
<protein>
    <recommendedName>
        <fullName evidence="1">Reverse transcriptase domain-containing protein</fullName>
    </recommendedName>
</protein>
<gene>
    <name evidence="2" type="ORF">Ddye_022943</name>
</gene>
<comment type="caution">
    <text evidence="2">The sequence shown here is derived from an EMBL/GenBank/DDBJ whole genome shotgun (WGS) entry which is preliminary data.</text>
</comment>
<evidence type="ECO:0000313" key="2">
    <source>
        <dbReference type="EMBL" id="KAK2641180.1"/>
    </source>
</evidence>
<keyword evidence="3" id="KW-1185">Reference proteome</keyword>
<organism evidence="2 3">
    <name type="scientific">Dipteronia dyeriana</name>
    <dbReference type="NCBI Taxonomy" id="168575"/>
    <lineage>
        <taxon>Eukaryota</taxon>
        <taxon>Viridiplantae</taxon>
        <taxon>Streptophyta</taxon>
        <taxon>Embryophyta</taxon>
        <taxon>Tracheophyta</taxon>
        <taxon>Spermatophyta</taxon>
        <taxon>Magnoliopsida</taxon>
        <taxon>eudicotyledons</taxon>
        <taxon>Gunneridae</taxon>
        <taxon>Pentapetalae</taxon>
        <taxon>rosids</taxon>
        <taxon>malvids</taxon>
        <taxon>Sapindales</taxon>
        <taxon>Sapindaceae</taxon>
        <taxon>Hippocastanoideae</taxon>
        <taxon>Acereae</taxon>
        <taxon>Dipteronia</taxon>
    </lineage>
</organism>
<dbReference type="PANTHER" id="PTHR46890">
    <property type="entry name" value="NON-LTR RETROLELEMENT REVERSE TRANSCRIPTASE-LIKE PROTEIN-RELATED"/>
    <property type="match status" value="1"/>
</dbReference>
<dbReference type="InterPro" id="IPR000477">
    <property type="entry name" value="RT_dom"/>
</dbReference>
<accession>A0AAD9TS12</accession>
<dbReference type="Proteomes" id="UP001280121">
    <property type="component" value="Unassembled WGS sequence"/>
</dbReference>
<evidence type="ECO:0000313" key="3">
    <source>
        <dbReference type="Proteomes" id="UP001280121"/>
    </source>
</evidence>